<evidence type="ECO:0000256" key="8">
    <source>
        <dbReference type="ARBA" id="ARBA00022989"/>
    </source>
</evidence>
<dbReference type="EC" id="2.7.13.3" evidence="3"/>
<dbReference type="GO" id="GO:0005886">
    <property type="term" value="C:plasma membrane"/>
    <property type="evidence" value="ECO:0007669"/>
    <property type="project" value="UniProtKB-SubCell"/>
</dbReference>
<dbReference type="GO" id="GO:0000155">
    <property type="term" value="F:phosphorelay sensor kinase activity"/>
    <property type="evidence" value="ECO:0007669"/>
    <property type="project" value="TreeGrafter"/>
</dbReference>
<feature type="coiled-coil region" evidence="11">
    <location>
        <begin position="92"/>
        <end position="119"/>
    </location>
</feature>
<dbReference type="OrthoDB" id="9780487at2"/>
<proteinExistence type="predicted"/>
<dbReference type="PROSITE" id="PS50109">
    <property type="entry name" value="HIS_KIN"/>
    <property type="match status" value="1"/>
</dbReference>
<comment type="subcellular location">
    <subcellularLocation>
        <location evidence="2">Cell membrane</location>
        <topology evidence="2">Multi-pass membrane protein</topology>
    </subcellularLocation>
</comment>
<evidence type="ECO:0000256" key="2">
    <source>
        <dbReference type="ARBA" id="ARBA00004651"/>
    </source>
</evidence>
<feature type="transmembrane region" description="Helical" evidence="12">
    <location>
        <begin position="16"/>
        <end position="36"/>
    </location>
</feature>
<dbReference type="InterPro" id="IPR050351">
    <property type="entry name" value="BphY/WalK/GraS-like"/>
</dbReference>
<sequence>MKKRTMIRMLWDQIRAVVLTLLISDAAILFLNYLYVNKLDLWLFYSVLILVGIALYTGFKVFEIKKIQSDLQVDDFNESHYSDSAYPFVMKLQELETRIRQLDNEYESEKKELSDYFSMWTHQAKLPIFAMKLMLESNETEPGELKSQLSRLESYVNSAMAYIRLSSASTDFVLSRQNIDQIVREEIRANAGSFIRKKIAVDFQGENLMAVTDNKWLAFVISQILSNALKYSSSNSVIKIQSLADRGELIIEDHGCGISKQDLPRIFEKGFTGISGHTSKESSGIGLYLCGRILNQLNHTIKIESEPQKGTRVILGFPEELKIQD</sequence>
<protein>
    <recommendedName>
        <fullName evidence="3">histidine kinase</fullName>
        <ecNumber evidence="3">2.7.13.3</ecNumber>
    </recommendedName>
</protein>
<evidence type="ECO:0000256" key="6">
    <source>
        <dbReference type="ARBA" id="ARBA00022692"/>
    </source>
</evidence>
<evidence type="ECO:0000256" key="4">
    <source>
        <dbReference type="ARBA" id="ARBA00022475"/>
    </source>
</evidence>
<evidence type="ECO:0000313" key="14">
    <source>
        <dbReference type="EMBL" id="OLU36945.1"/>
    </source>
</evidence>
<reference evidence="14 15" key="1">
    <citation type="submission" date="2016-11" db="EMBL/GenBank/DDBJ databases">
        <title>Description of two novel members of the family Erysipelotrichaceae: Ileibacterium lipovorans gen. nov., sp. nov. and Dubosiella newyorkensis, gen. nov., sp. nov.</title>
        <authorList>
            <person name="Cox L.M."/>
            <person name="Sohn J."/>
            <person name="Tyrrell K.L."/>
            <person name="Citron D.M."/>
            <person name="Lawson P.A."/>
            <person name="Patel N.B."/>
            <person name="Iizumi T."/>
            <person name="Perez-Perez G.I."/>
            <person name="Goldstein E.J."/>
            <person name="Blaser M.J."/>
        </authorList>
    </citation>
    <scope>NUCLEOTIDE SEQUENCE [LARGE SCALE GENOMIC DNA]</scope>
    <source>
        <strain evidence="14 15">NYU-BL-A3</strain>
    </source>
</reference>
<dbReference type="PANTHER" id="PTHR45453">
    <property type="entry name" value="PHOSPHATE REGULON SENSOR PROTEIN PHOR"/>
    <property type="match status" value="1"/>
</dbReference>
<keyword evidence="9" id="KW-0902">Two-component regulatory system</keyword>
<evidence type="ECO:0000256" key="7">
    <source>
        <dbReference type="ARBA" id="ARBA00022777"/>
    </source>
</evidence>
<dbReference type="GeneID" id="82203739"/>
<evidence type="ECO:0000256" key="9">
    <source>
        <dbReference type="ARBA" id="ARBA00023012"/>
    </source>
</evidence>
<dbReference type="SMART" id="SM00387">
    <property type="entry name" value="HATPase_c"/>
    <property type="match status" value="1"/>
</dbReference>
<dbReference type="InterPro" id="IPR036890">
    <property type="entry name" value="HATPase_C_sf"/>
</dbReference>
<dbReference type="SUPFAM" id="SSF55874">
    <property type="entry name" value="ATPase domain of HSP90 chaperone/DNA topoisomerase II/histidine kinase"/>
    <property type="match status" value="1"/>
</dbReference>
<dbReference type="RefSeq" id="WP_075820903.1">
    <property type="nucleotide sequence ID" value="NZ_CAJUTZ010000062.1"/>
</dbReference>
<dbReference type="Gene3D" id="3.30.565.10">
    <property type="entry name" value="Histidine kinase-like ATPase, C-terminal domain"/>
    <property type="match status" value="1"/>
</dbReference>
<dbReference type="Pfam" id="PF02518">
    <property type="entry name" value="HATPase_c"/>
    <property type="match status" value="1"/>
</dbReference>
<dbReference type="AlphaFoldDB" id="A0A1U7NDB5"/>
<comment type="catalytic activity">
    <reaction evidence="1">
        <text>ATP + protein L-histidine = ADP + protein N-phospho-L-histidine.</text>
        <dbReference type="EC" id="2.7.13.3"/>
    </reaction>
</comment>
<dbReference type="Proteomes" id="UP000186341">
    <property type="component" value="Unassembled WGS sequence"/>
</dbReference>
<evidence type="ECO:0000256" key="3">
    <source>
        <dbReference type="ARBA" id="ARBA00012438"/>
    </source>
</evidence>
<keyword evidence="4" id="KW-1003">Cell membrane</keyword>
<evidence type="ECO:0000259" key="13">
    <source>
        <dbReference type="PROSITE" id="PS50109"/>
    </source>
</evidence>
<gene>
    <name evidence="14" type="ORF">BO222_11390</name>
</gene>
<accession>A0A1U7NDB5</accession>
<dbReference type="InterPro" id="IPR003594">
    <property type="entry name" value="HATPase_dom"/>
</dbReference>
<organism evidence="14 15">
    <name type="scientific">Ileibacterium valens</name>
    <dbReference type="NCBI Taxonomy" id="1862668"/>
    <lineage>
        <taxon>Bacteria</taxon>
        <taxon>Bacillati</taxon>
        <taxon>Bacillota</taxon>
        <taxon>Erysipelotrichia</taxon>
        <taxon>Erysipelotrichales</taxon>
        <taxon>Erysipelotrichaceae</taxon>
        <taxon>Ileibacterium</taxon>
    </lineage>
</organism>
<keyword evidence="15" id="KW-1185">Reference proteome</keyword>
<keyword evidence="11" id="KW-0175">Coiled coil</keyword>
<dbReference type="InterPro" id="IPR005467">
    <property type="entry name" value="His_kinase_dom"/>
</dbReference>
<keyword evidence="5" id="KW-0808">Transferase</keyword>
<evidence type="ECO:0000256" key="5">
    <source>
        <dbReference type="ARBA" id="ARBA00022679"/>
    </source>
</evidence>
<evidence type="ECO:0000256" key="1">
    <source>
        <dbReference type="ARBA" id="ARBA00000085"/>
    </source>
</evidence>
<keyword evidence="10 12" id="KW-0472">Membrane</keyword>
<evidence type="ECO:0000256" key="12">
    <source>
        <dbReference type="SAM" id="Phobius"/>
    </source>
</evidence>
<keyword evidence="6 12" id="KW-0812">Transmembrane</keyword>
<feature type="domain" description="Histidine kinase" evidence="13">
    <location>
        <begin position="119"/>
        <end position="321"/>
    </location>
</feature>
<keyword evidence="7" id="KW-0418">Kinase</keyword>
<dbReference type="EMBL" id="MPJW01000243">
    <property type="protein sequence ID" value="OLU36945.1"/>
    <property type="molecule type" value="Genomic_DNA"/>
</dbReference>
<comment type="caution">
    <text evidence="14">The sequence shown here is derived from an EMBL/GenBank/DDBJ whole genome shotgun (WGS) entry which is preliminary data.</text>
</comment>
<evidence type="ECO:0000256" key="10">
    <source>
        <dbReference type="ARBA" id="ARBA00023136"/>
    </source>
</evidence>
<feature type="transmembrane region" description="Helical" evidence="12">
    <location>
        <begin position="42"/>
        <end position="62"/>
    </location>
</feature>
<evidence type="ECO:0000256" key="11">
    <source>
        <dbReference type="SAM" id="Coils"/>
    </source>
</evidence>
<dbReference type="GO" id="GO:0016036">
    <property type="term" value="P:cellular response to phosphate starvation"/>
    <property type="evidence" value="ECO:0007669"/>
    <property type="project" value="TreeGrafter"/>
</dbReference>
<name>A0A1U7NDB5_9FIRM</name>
<dbReference type="GO" id="GO:0004721">
    <property type="term" value="F:phosphoprotein phosphatase activity"/>
    <property type="evidence" value="ECO:0007669"/>
    <property type="project" value="TreeGrafter"/>
</dbReference>
<keyword evidence="8 12" id="KW-1133">Transmembrane helix</keyword>
<dbReference type="PANTHER" id="PTHR45453:SF2">
    <property type="entry name" value="HISTIDINE KINASE"/>
    <property type="match status" value="1"/>
</dbReference>
<evidence type="ECO:0000313" key="15">
    <source>
        <dbReference type="Proteomes" id="UP000186341"/>
    </source>
</evidence>